<dbReference type="EMBL" id="JALNTZ010000003">
    <property type="protein sequence ID" value="KAJ3657546.1"/>
    <property type="molecule type" value="Genomic_DNA"/>
</dbReference>
<evidence type="ECO:0000313" key="1">
    <source>
        <dbReference type="EMBL" id="KAJ3657546.1"/>
    </source>
</evidence>
<keyword evidence="2" id="KW-1185">Reference proteome</keyword>
<comment type="caution">
    <text evidence="1">The sequence shown here is derived from an EMBL/GenBank/DDBJ whole genome shotgun (WGS) entry which is preliminary data.</text>
</comment>
<name>A0AA38MIA6_9CUCU</name>
<evidence type="ECO:0000313" key="2">
    <source>
        <dbReference type="Proteomes" id="UP001168821"/>
    </source>
</evidence>
<organism evidence="1 2">
    <name type="scientific">Zophobas morio</name>
    <dbReference type="NCBI Taxonomy" id="2755281"/>
    <lineage>
        <taxon>Eukaryota</taxon>
        <taxon>Metazoa</taxon>
        <taxon>Ecdysozoa</taxon>
        <taxon>Arthropoda</taxon>
        <taxon>Hexapoda</taxon>
        <taxon>Insecta</taxon>
        <taxon>Pterygota</taxon>
        <taxon>Neoptera</taxon>
        <taxon>Endopterygota</taxon>
        <taxon>Coleoptera</taxon>
        <taxon>Polyphaga</taxon>
        <taxon>Cucujiformia</taxon>
        <taxon>Tenebrionidae</taxon>
        <taxon>Zophobas</taxon>
    </lineage>
</organism>
<reference evidence="1" key="1">
    <citation type="journal article" date="2023" name="G3 (Bethesda)">
        <title>Whole genome assemblies of Zophobas morio and Tenebrio molitor.</title>
        <authorList>
            <person name="Kaur S."/>
            <person name="Stinson S.A."/>
            <person name="diCenzo G.C."/>
        </authorList>
    </citation>
    <scope>NUCLEOTIDE SEQUENCE</scope>
    <source>
        <strain evidence="1">QUZm001</strain>
    </source>
</reference>
<proteinExistence type="predicted"/>
<dbReference type="Proteomes" id="UP001168821">
    <property type="component" value="Unassembled WGS sequence"/>
</dbReference>
<protein>
    <submittedName>
        <fullName evidence="1">Uncharacterized protein</fullName>
    </submittedName>
</protein>
<dbReference type="AlphaFoldDB" id="A0AA38MIA6"/>
<sequence>MEHMGLPPSPSNSSARQRGKIVVCDYVHIFFQRSRSEGDKSSAVIIKLIEISGYLAYRGSIVLLTTNLKAIIIIHSEHLLLPSPAFFPLFDPISRCGLCCNVALFRYSPSAVLCESVINKRVDLRLSTP</sequence>
<gene>
    <name evidence="1" type="ORF">Zmor_009340</name>
</gene>
<accession>A0AA38MIA6</accession>